<feature type="domain" description="Rhodanese" evidence="5">
    <location>
        <begin position="166"/>
        <end position="275"/>
    </location>
</feature>
<dbReference type="InterPro" id="IPR001763">
    <property type="entry name" value="Rhodanese-like_dom"/>
</dbReference>
<keyword evidence="4" id="KW-0472">Membrane</keyword>
<dbReference type="CDD" id="cd01448">
    <property type="entry name" value="TST_Repeat_1"/>
    <property type="match status" value="1"/>
</dbReference>
<proteinExistence type="predicted"/>
<evidence type="ECO:0000313" key="6">
    <source>
        <dbReference type="EMBL" id="RAU19886.1"/>
    </source>
</evidence>
<dbReference type="OrthoDB" id="9781034at2"/>
<feature type="domain" description="Rhodanese" evidence="5">
    <location>
        <begin position="17"/>
        <end position="134"/>
    </location>
</feature>
<evidence type="ECO:0000256" key="1">
    <source>
        <dbReference type="ARBA" id="ARBA00022679"/>
    </source>
</evidence>
<keyword evidence="4" id="KW-0812">Transmembrane</keyword>
<feature type="transmembrane region" description="Helical" evidence="4">
    <location>
        <begin position="234"/>
        <end position="255"/>
    </location>
</feature>
<keyword evidence="2" id="KW-0677">Repeat</keyword>
<dbReference type="SUPFAM" id="SSF52821">
    <property type="entry name" value="Rhodanese/Cell cycle control phosphatase"/>
    <property type="match status" value="2"/>
</dbReference>
<evidence type="ECO:0000256" key="2">
    <source>
        <dbReference type="ARBA" id="ARBA00022737"/>
    </source>
</evidence>
<dbReference type="Pfam" id="PF00581">
    <property type="entry name" value="Rhodanese"/>
    <property type="match status" value="2"/>
</dbReference>
<dbReference type="Proteomes" id="UP000250744">
    <property type="component" value="Unassembled WGS sequence"/>
</dbReference>
<dbReference type="AlphaFoldDB" id="A0A364NS22"/>
<dbReference type="PANTHER" id="PTHR11364">
    <property type="entry name" value="THIOSULFATE SULFERTANSFERASE"/>
    <property type="match status" value="1"/>
</dbReference>
<reference evidence="6 7" key="1">
    <citation type="submission" date="2018-06" db="EMBL/GenBank/DDBJ databases">
        <title>Nitrincola tibetense sp. nov., isolated from Lake XuguoCo on Tibetan Plateau.</title>
        <authorList>
            <person name="Xing P."/>
        </authorList>
    </citation>
    <scope>NUCLEOTIDE SEQUENCE [LARGE SCALE GENOMIC DNA]</scope>
    <source>
        <strain evidence="7">xg18</strain>
    </source>
</reference>
<name>A0A364NS22_9GAMM</name>
<dbReference type="GO" id="GO:0004792">
    <property type="term" value="F:thiosulfate-cyanide sulfurtransferase activity"/>
    <property type="evidence" value="ECO:0007669"/>
    <property type="project" value="InterPro"/>
</dbReference>
<gene>
    <name evidence="6" type="ORF">DN062_02095</name>
</gene>
<evidence type="ECO:0000256" key="3">
    <source>
        <dbReference type="RuleBase" id="RU000507"/>
    </source>
</evidence>
<dbReference type="CDD" id="cd01449">
    <property type="entry name" value="TST_Repeat_2"/>
    <property type="match status" value="1"/>
</dbReference>
<dbReference type="InterPro" id="IPR036873">
    <property type="entry name" value="Rhodanese-like_dom_sf"/>
</dbReference>
<dbReference type="PROSITE" id="PS50206">
    <property type="entry name" value="RHODANESE_3"/>
    <property type="match status" value="2"/>
</dbReference>
<keyword evidence="7" id="KW-1185">Reference proteome</keyword>
<organism evidence="6 7">
    <name type="scientific">Nitrincola tibetensis</name>
    <dbReference type="NCBI Taxonomy" id="2219697"/>
    <lineage>
        <taxon>Bacteria</taxon>
        <taxon>Pseudomonadati</taxon>
        <taxon>Pseudomonadota</taxon>
        <taxon>Gammaproteobacteria</taxon>
        <taxon>Oceanospirillales</taxon>
        <taxon>Oceanospirillaceae</taxon>
        <taxon>Nitrincola</taxon>
    </lineage>
</organism>
<dbReference type="InterPro" id="IPR045078">
    <property type="entry name" value="TST/MPST-like"/>
</dbReference>
<dbReference type="PANTHER" id="PTHR11364:SF27">
    <property type="entry name" value="SULFURTRANSFERASE"/>
    <property type="match status" value="1"/>
</dbReference>
<comment type="caution">
    <text evidence="6">The sequence shown here is derived from an EMBL/GenBank/DDBJ whole genome shotgun (WGS) entry which is preliminary data.</text>
</comment>
<keyword evidence="1 3" id="KW-0808">Transferase</keyword>
<dbReference type="SMART" id="SM00450">
    <property type="entry name" value="RHOD"/>
    <property type="match status" value="2"/>
</dbReference>
<evidence type="ECO:0000259" key="5">
    <source>
        <dbReference type="PROSITE" id="PS50206"/>
    </source>
</evidence>
<sequence>MHSSPLVTSQWLQTHLQDPDLVVIEASIGKVIGKEPIVYESPVCIPNAIKLDIETDLSDLTSNAVHAFPSLEQMRSLLKRLGISQRQTLVIYDNQGIYAAPRVWWIFKTFGFDKVYILDGGLPHWLQERRTVADVYKESTGGAVDEELQLNPTYLKSSDEILSNIQSPSFTVVDARSEDRFMGRVAEPRQGVRSGHIPQSVNLPFPNVLNEYFYKSPQELGQIFGSLSLEPSRAIVFSCGSGITACILLVAAILAGRQQVSLYDGSWAEWGAGEVFPVEVGA</sequence>
<evidence type="ECO:0000313" key="7">
    <source>
        <dbReference type="Proteomes" id="UP000250744"/>
    </source>
</evidence>
<accession>A0A364NS22</accession>
<dbReference type="EMBL" id="QKRX01000001">
    <property type="protein sequence ID" value="RAU19886.1"/>
    <property type="molecule type" value="Genomic_DNA"/>
</dbReference>
<dbReference type="RefSeq" id="WP_112157063.1">
    <property type="nucleotide sequence ID" value="NZ_QKRX01000001.1"/>
</dbReference>
<evidence type="ECO:0000256" key="4">
    <source>
        <dbReference type="SAM" id="Phobius"/>
    </source>
</evidence>
<dbReference type="PROSITE" id="PS00683">
    <property type="entry name" value="RHODANESE_2"/>
    <property type="match status" value="1"/>
</dbReference>
<keyword evidence="4" id="KW-1133">Transmembrane helix</keyword>
<dbReference type="InterPro" id="IPR001307">
    <property type="entry name" value="Thiosulphate_STrfase_CS"/>
</dbReference>
<dbReference type="FunFam" id="3.40.250.10:FF:000001">
    <property type="entry name" value="Sulfurtransferase"/>
    <property type="match status" value="1"/>
</dbReference>
<protein>
    <recommendedName>
        <fullName evidence="3">Sulfurtransferase</fullName>
    </recommendedName>
</protein>
<dbReference type="Gene3D" id="3.40.250.10">
    <property type="entry name" value="Rhodanese-like domain"/>
    <property type="match status" value="2"/>
</dbReference>